<dbReference type="AlphaFoldDB" id="A0A915K8M8"/>
<dbReference type="WBParaSite" id="nRc.2.0.1.t35046-RA">
    <property type="protein sequence ID" value="nRc.2.0.1.t35046-RA"/>
    <property type="gene ID" value="nRc.2.0.1.g35046"/>
</dbReference>
<evidence type="ECO:0000313" key="2">
    <source>
        <dbReference type="WBParaSite" id="nRc.2.0.1.t35046-RA"/>
    </source>
</evidence>
<protein>
    <submittedName>
        <fullName evidence="2">Uncharacterized protein</fullName>
    </submittedName>
</protein>
<evidence type="ECO:0000313" key="1">
    <source>
        <dbReference type="Proteomes" id="UP000887565"/>
    </source>
</evidence>
<reference evidence="2" key="1">
    <citation type="submission" date="2022-11" db="UniProtKB">
        <authorList>
            <consortium name="WormBaseParasite"/>
        </authorList>
    </citation>
    <scope>IDENTIFICATION</scope>
</reference>
<accession>A0A915K8M8</accession>
<keyword evidence="1" id="KW-1185">Reference proteome</keyword>
<dbReference type="Proteomes" id="UP000887565">
    <property type="component" value="Unplaced"/>
</dbReference>
<organism evidence="1 2">
    <name type="scientific">Romanomermis culicivorax</name>
    <name type="common">Nematode worm</name>
    <dbReference type="NCBI Taxonomy" id="13658"/>
    <lineage>
        <taxon>Eukaryota</taxon>
        <taxon>Metazoa</taxon>
        <taxon>Ecdysozoa</taxon>
        <taxon>Nematoda</taxon>
        <taxon>Enoplea</taxon>
        <taxon>Dorylaimia</taxon>
        <taxon>Mermithida</taxon>
        <taxon>Mermithoidea</taxon>
        <taxon>Mermithidae</taxon>
        <taxon>Romanomermis</taxon>
    </lineage>
</organism>
<name>A0A915K8M8_ROMCU</name>
<proteinExistence type="predicted"/>
<sequence>MECHLEKKAGLTRNDILIIYTFVFRRNGTEYNRQHVTEREGNFRSAQLPPAVFHKIAVIFFDRLWIIRVNISSCWRSVPLKKQV</sequence>